<proteinExistence type="predicted"/>
<sequence>MAATSRFKLKLGNIKAGQMYTVLCFRSHISYSERFPSVEDPVITGVLGESIQYGPLFAYMFRRFGYPNVGWDDYKELAKYILTTPNPDMLLQVVPYTGDTTWITFRFFVADNVAQAVREHDEHDRIEWEKRAYDWREQQGLPEWMPDWIRMLNEDVYPAWGITDHEVADWREAIGSALELGQPGTPFHELSSKAYELRMALFEDYRKVEARPARLMRSADMSTWADTDPLKPLAEAAQTALKDLLRPVRVRDVAINALGTTEFTPRVLKEAPVSGYPSGALSNGAPKEFAELHGLIMRLGKGNARKGIAKAAAALKELAGPKGSA</sequence>
<evidence type="ECO:0000313" key="2">
    <source>
        <dbReference type="Proteomes" id="UP000194857"/>
    </source>
</evidence>
<dbReference type="RefSeq" id="WP_065327488.1">
    <property type="nucleotide sequence ID" value="NZ_NFFZ01000004.1"/>
</dbReference>
<protein>
    <submittedName>
        <fullName evidence="1">Uncharacterized protein</fullName>
    </submittedName>
</protein>
<evidence type="ECO:0000313" key="1">
    <source>
        <dbReference type="EMBL" id="OTI63205.1"/>
    </source>
</evidence>
<dbReference type="AlphaFoldDB" id="A0A241XS83"/>
<accession>A0A241XS83</accession>
<reference evidence="1 2" key="1">
    <citation type="submission" date="2017-05" db="EMBL/GenBank/DDBJ databases">
        <authorList>
            <person name="Song R."/>
            <person name="Chenine A.L."/>
            <person name="Ruprecht R.M."/>
        </authorList>
    </citation>
    <scope>NUCLEOTIDE SEQUENCE [LARGE SCALE GENOMIC DNA]</scope>
    <source>
        <strain evidence="1 2">S567_C10_BS</strain>
    </source>
</reference>
<name>A0A241XS83_PSEAI</name>
<dbReference type="EMBL" id="NFFZ01000004">
    <property type="protein sequence ID" value="OTI63205.1"/>
    <property type="molecule type" value="Genomic_DNA"/>
</dbReference>
<dbReference type="Proteomes" id="UP000194857">
    <property type="component" value="Unassembled WGS sequence"/>
</dbReference>
<gene>
    <name evidence="1" type="ORF">CAZ10_10245</name>
</gene>
<organism evidence="1 2">
    <name type="scientific">Pseudomonas aeruginosa</name>
    <dbReference type="NCBI Taxonomy" id="287"/>
    <lineage>
        <taxon>Bacteria</taxon>
        <taxon>Pseudomonadati</taxon>
        <taxon>Pseudomonadota</taxon>
        <taxon>Gammaproteobacteria</taxon>
        <taxon>Pseudomonadales</taxon>
        <taxon>Pseudomonadaceae</taxon>
        <taxon>Pseudomonas</taxon>
    </lineage>
</organism>
<comment type="caution">
    <text evidence="1">The sequence shown here is derived from an EMBL/GenBank/DDBJ whole genome shotgun (WGS) entry which is preliminary data.</text>
</comment>